<evidence type="ECO:0000256" key="8">
    <source>
        <dbReference type="SAM" id="Phobius"/>
    </source>
</evidence>
<dbReference type="PATRIC" id="fig|1265313.6.peg.2053"/>
<dbReference type="STRING" id="1265313.HRUBRA_02083"/>
<proteinExistence type="predicted"/>
<dbReference type="AlphaFoldDB" id="A0A095VQD1"/>
<dbReference type="InterPro" id="IPR051684">
    <property type="entry name" value="Electron_Trans/Redox"/>
</dbReference>
<dbReference type="Pfam" id="PF11614">
    <property type="entry name" value="FixG_C"/>
    <property type="match status" value="1"/>
</dbReference>
<dbReference type="HOGENOM" id="CLU_032118_0_0_6"/>
<sequence>MAAPRTALPAAAGADSGTPMKDPDLIEVAQEAAPAEVAELDLYQKREKIYTRKVEGFYQRLRLFTGWPLLLGYYLLPWLNVDGRQAVWFDLPEREFHIFGLVFWPQDFPLLAFLLIISAFSLFAVTVSAGRVWCGYTCPQTVWTSIFMWIEQKTEGSRNQRIKLDKAPWSAEKVGRKSAKHAGWFFVAFMTGMTFVGYFYPIRELAVELASLATGKWQALWTLFFTLATYVNAGWMREQVCTFMCPYARFQSVMFDRDTLIVSYDPARGEPRGSRKRDADRRELGLGDCIDCDLCVQVCPTGIDIRDGLQYECIGCALCIDACDSVMDKMGYPQGLIRYTSENELAGGTTHWLRPRVLGYIAMLMLMIGVFSYNVATRIPLEMTVIRDRNQLFVETADGAVENIYKLHLVNMDGNPHAFTLSIDGIEDAELLGAVRYSLDGGETRTISLRVRARREALATPSTEMTFTAVAEDMPSLRAVAESRFMRPL</sequence>
<comment type="caution">
    <text evidence="10">The sequence shown here is derived from an EMBL/GenBank/DDBJ whole genome shotgun (WGS) entry which is preliminary data.</text>
</comment>
<evidence type="ECO:0000256" key="6">
    <source>
        <dbReference type="ARBA" id="ARBA00023014"/>
    </source>
</evidence>
<evidence type="ECO:0000256" key="3">
    <source>
        <dbReference type="ARBA" id="ARBA00022723"/>
    </source>
</evidence>
<evidence type="ECO:0000313" key="11">
    <source>
        <dbReference type="Proteomes" id="UP000029640"/>
    </source>
</evidence>
<keyword evidence="3" id="KW-0479">Metal-binding</keyword>
<evidence type="ECO:0000313" key="10">
    <source>
        <dbReference type="EMBL" id="KGE03333.1"/>
    </source>
</evidence>
<dbReference type="InterPro" id="IPR014116">
    <property type="entry name" value="Cyt_c_oxidase_cbb3_FixG"/>
</dbReference>
<name>A0A095VQD1_9GAMM</name>
<keyword evidence="4" id="KW-0249">Electron transport</keyword>
<keyword evidence="8" id="KW-1133">Transmembrane helix</keyword>
<dbReference type="InterPro" id="IPR032879">
    <property type="entry name" value="FixG_C"/>
</dbReference>
<dbReference type="InterPro" id="IPR013783">
    <property type="entry name" value="Ig-like_fold"/>
</dbReference>
<feature type="domain" description="4Fe-4S ferredoxin-type" evidence="9">
    <location>
        <begin position="280"/>
        <end position="308"/>
    </location>
</feature>
<feature type="transmembrane region" description="Helical" evidence="8">
    <location>
        <begin position="220"/>
        <end position="236"/>
    </location>
</feature>
<evidence type="ECO:0000259" key="9">
    <source>
        <dbReference type="PROSITE" id="PS51379"/>
    </source>
</evidence>
<evidence type="ECO:0000256" key="5">
    <source>
        <dbReference type="ARBA" id="ARBA00023004"/>
    </source>
</evidence>
<dbReference type="PANTHER" id="PTHR30176">
    <property type="entry name" value="FERREDOXIN-TYPE PROTEIN NAPH"/>
    <property type="match status" value="1"/>
</dbReference>
<feature type="transmembrane region" description="Helical" evidence="8">
    <location>
        <begin position="108"/>
        <end position="127"/>
    </location>
</feature>
<keyword evidence="8" id="KW-0812">Transmembrane</keyword>
<dbReference type="GO" id="GO:0005886">
    <property type="term" value="C:plasma membrane"/>
    <property type="evidence" value="ECO:0007669"/>
    <property type="project" value="TreeGrafter"/>
</dbReference>
<dbReference type="GO" id="GO:0051539">
    <property type="term" value="F:4 iron, 4 sulfur cluster binding"/>
    <property type="evidence" value="ECO:0007669"/>
    <property type="project" value="UniProtKB-KW"/>
</dbReference>
<dbReference type="GO" id="GO:0046872">
    <property type="term" value="F:metal ion binding"/>
    <property type="evidence" value="ECO:0007669"/>
    <property type="project" value="UniProtKB-KW"/>
</dbReference>
<keyword evidence="8" id="KW-0472">Membrane</keyword>
<dbReference type="Proteomes" id="UP000029640">
    <property type="component" value="Unassembled WGS sequence"/>
</dbReference>
<keyword evidence="6" id="KW-0411">Iron-sulfur</keyword>
<feature type="region of interest" description="Disordered" evidence="7">
    <location>
        <begin position="1"/>
        <end position="20"/>
    </location>
</feature>
<dbReference type="SUPFAM" id="SSF54862">
    <property type="entry name" value="4Fe-4S ferredoxins"/>
    <property type="match status" value="1"/>
</dbReference>
<dbReference type="FunFam" id="1.10.1060.10:FF:000015">
    <property type="entry name" value="Cytochrome c oxidase accessory protein CcoG"/>
    <property type="match status" value="1"/>
</dbReference>
<dbReference type="PROSITE" id="PS51379">
    <property type="entry name" value="4FE4S_FER_2"/>
    <property type="match status" value="1"/>
</dbReference>
<keyword evidence="1" id="KW-0813">Transport</keyword>
<evidence type="ECO:0000256" key="4">
    <source>
        <dbReference type="ARBA" id="ARBA00022982"/>
    </source>
</evidence>
<dbReference type="InterPro" id="IPR017900">
    <property type="entry name" value="4Fe4S_Fe_S_CS"/>
</dbReference>
<feature type="transmembrane region" description="Helical" evidence="8">
    <location>
        <begin position="182"/>
        <end position="200"/>
    </location>
</feature>
<accession>A0A095VQD1</accession>
<keyword evidence="5" id="KW-0408">Iron</keyword>
<dbReference type="PROSITE" id="PS00198">
    <property type="entry name" value="4FE4S_FER_1"/>
    <property type="match status" value="1"/>
</dbReference>
<gene>
    <name evidence="10" type="ORF">HRUBRA_02083</name>
</gene>
<protein>
    <submittedName>
        <fullName evidence="10">Type cbb3 cytochrome oxidase biogenesis protein CcoG, involved in Cu oxidation</fullName>
    </submittedName>
</protein>
<dbReference type="Pfam" id="PF12801">
    <property type="entry name" value="Fer4_5"/>
    <property type="match status" value="1"/>
</dbReference>
<organism evidence="10 11">
    <name type="scientific">Pseudohaliea rubra DSM 19751</name>
    <dbReference type="NCBI Taxonomy" id="1265313"/>
    <lineage>
        <taxon>Bacteria</taxon>
        <taxon>Pseudomonadati</taxon>
        <taxon>Pseudomonadota</taxon>
        <taxon>Gammaproteobacteria</taxon>
        <taxon>Cellvibrionales</taxon>
        <taxon>Halieaceae</taxon>
        <taxon>Pseudohaliea</taxon>
    </lineage>
</organism>
<dbReference type="eggNOG" id="COG0348">
    <property type="taxonomic scope" value="Bacteria"/>
</dbReference>
<feature type="transmembrane region" description="Helical" evidence="8">
    <location>
        <begin position="61"/>
        <end position="79"/>
    </location>
</feature>
<evidence type="ECO:0000256" key="1">
    <source>
        <dbReference type="ARBA" id="ARBA00022448"/>
    </source>
</evidence>
<dbReference type="PANTHER" id="PTHR30176:SF3">
    <property type="entry name" value="FERREDOXIN-TYPE PROTEIN NAPH"/>
    <property type="match status" value="1"/>
</dbReference>
<feature type="transmembrane region" description="Helical" evidence="8">
    <location>
        <begin position="357"/>
        <end position="376"/>
    </location>
</feature>
<dbReference type="Gene3D" id="2.60.40.10">
    <property type="entry name" value="Immunoglobulins"/>
    <property type="match status" value="1"/>
</dbReference>
<dbReference type="EMBL" id="AUVB01000058">
    <property type="protein sequence ID" value="KGE03333.1"/>
    <property type="molecule type" value="Genomic_DNA"/>
</dbReference>
<dbReference type="InterPro" id="IPR017896">
    <property type="entry name" value="4Fe4S_Fe-S-bd"/>
</dbReference>
<evidence type="ECO:0000256" key="2">
    <source>
        <dbReference type="ARBA" id="ARBA00022485"/>
    </source>
</evidence>
<keyword evidence="11" id="KW-1185">Reference proteome</keyword>
<feature type="compositionally biased region" description="Low complexity" evidence="7">
    <location>
        <begin position="1"/>
        <end position="14"/>
    </location>
</feature>
<dbReference type="Pfam" id="PF13746">
    <property type="entry name" value="Fer4_18"/>
    <property type="match status" value="1"/>
</dbReference>
<keyword evidence="2" id="KW-0004">4Fe-4S</keyword>
<evidence type="ECO:0000256" key="7">
    <source>
        <dbReference type="SAM" id="MobiDB-lite"/>
    </source>
</evidence>
<dbReference type="NCBIfam" id="TIGR02745">
    <property type="entry name" value="ccoG_rdxA_fixG"/>
    <property type="match status" value="1"/>
</dbReference>
<reference evidence="10 11" key="1">
    <citation type="journal article" date="2014" name="Genome Announc.">
        <title>Genome Sequence of Gammaproteobacterial Pseudohaliea rubra Type Strain DSM 19751, Isolated from Coastal Seawater of the Mediterranean Sea.</title>
        <authorList>
            <person name="Spring S."/>
            <person name="Fiebig A."/>
            <person name="Riedel T."/>
            <person name="Goker M."/>
            <person name="Klenk H.P."/>
        </authorList>
    </citation>
    <scope>NUCLEOTIDE SEQUENCE [LARGE SCALE GENOMIC DNA]</scope>
    <source>
        <strain evidence="10 11">DSM 19751</strain>
    </source>
</reference>